<evidence type="ECO:0000313" key="8">
    <source>
        <dbReference type="EMBL" id="KAF2398790.1"/>
    </source>
</evidence>
<feature type="transmembrane region" description="Helical" evidence="6">
    <location>
        <begin position="99"/>
        <end position="121"/>
    </location>
</feature>
<keyword evidence="9" id="KW-1185">Reference proteome</keyword>
<comment type="subcellular location">
    <subcellularLocation>
        <location evidence="1">Membrane</location>
        <topology evidence="1">Multi-pass membrane protein</topology>
    </subcellularLocation>
</comment>
<evidence type="ECO:0000256" key="2">
    <source>
        <dbReference type="ARBA" id="ARBA00022692"/>
    </source>
</evidence>
<gene>
    <name evidence="8" type="ORF">EJ06DRAFT_496547</name>
</gene>
<feature type="transmembrane region" description="Helical" evidence="6">
    <location>
        <begin position="214"/>
        <end position="235"/>
    </location>
</feature>
<dbReference type="Pfam" id="PF20684">
    <property type="entry name" value="Fung_rhodopsin"/>
    <property type="match status" value="1"/>
</dbReference>
<evidence type="ECO:0000256" key="3">
    <source>
        <dbReference type="ARBA" id="ARBA00022989"/>
    </source>
</evidence>
<evidence type="ECO:0000256" key="5">
    <source>
        <dbReference type="ARBA" id="ARBA00038359"/>
    </source>
</evidence>
<keyword evidence="4 6" id="KW-0472">Membrane</keyword>
<dbReference type="InterPro" id="IPR052337">
    <property type="entry name" value="SAT4-like"/>
</dbReference>
<feature type="transmembrane region" description="Helical" evidence="6">
    <location>
        <begin position="133"/>
        <end position="153"/>
    </location>
</feature>
<dbReference type="OrthoDB" id="3934549at2759"/>
<organism evidence="8 9">
    <name type="scientific">Trichodelitschia bisporula</name>
    <dbReference type="NCBI Taxonomy" id="703511"/>
    <lineage>
        <taxon>Eukaryota</taxon>
        <taxon>Fungi</taxon>
        <taxon>Dikarya</taxon>
        <taxon>Ascomycota</taxon>
        <taxon>Pezizomycotina</taxon>
        <taxon>Dothideomycetes</taxon>
        <taxon>Dothideomycetes incertae sedis</taxon>
        <taxon>Phaeotrichales</taxon>
        <taxon>Phaeotrichaceae</taxon>
        <taxon>Trichodelitschia</taxon>
    </lineage>
</organism>
<keyword evidence="2 6" id="KW-0812">Transmembrane</keyword>
<proteinExistence type="inferred from homology"/>
<evidence type="ECO:0000313" key="9">
    <source>
        <dbReference type="Proteomes" id="UP000799640"/>
    </source>
</evidence>
<dbReference type="AlphaFoldDB" id="A0A6G1HRZ5"/>
<dbReference type="PANTHER" id="PTHR33048">
    <property type="entry name" value="PTH11-LIKE INTEGRAL MEMBRANE PROTEIN (AFU_ORTHOLOGUE AFUA_5G11245)"/>
    <property type="match status" value="1"/>
</dbReference>
<evidence type="ECO:0000256" key="4">
    <source>
        <dbReference type="ARBA" id="ARBA00023136"/>
    </source>
</evidence>
<feature type="transmembrane region" description="Helical" evidence="6">
    <location>
        <begin position="179"/>
        <end position="202"/>
    </location>
</feature>
<keyword evidence="3 6" id="KW-1133">Transmembrane helix</keyword>
<comment type="similarity">
    <text evidence="5">Belongs to the SAT4 family.</text>
</comment>
<dbReference type="InterPro" id="IPR049326">
    <property type="entry name" value="Rhodopsin_dom_fungi"/>
</dbReference>
<sequence length="366" mass="40942">MMAWPALPDPLPPDASKAGVLLAVTASLFAVALAFYACRVYTRVYSSMRIRPDEYFMFAAIVLTAVQYGIFLQGIHLGVGRHVYYSKPASVTKAMRGVWIQLLLWTWSITLIKISIAVMLLRIRRDNPWRYWVYFLIGFVVSSAIVSTVLQFVQCSPVSAFWNPTVPGAKCWTPNKRRVSLYTIAAVFIAADVTLSLLPLTFVAKLRRPLREKVIICGLTGLGLFATAAALIKLLLIKHYVSTVDTLWEAVELGMWEYIEEFVGIIAACIPCLKAPFERLLRKYGLISTADKLAAPKAYRSSYRNLSRERPGHVTNAMGRGQAPRGNIFDPESRASFTVESGTYDMGETAGKGIMVHREFEVRSER</sequence>
<dbReference type="Proteomes" id="UP000799640">
    <property type="component" value="Unassembled WGS sequence"/>
</dbReference>
<name>A0A6G1HRZ5_9PEZI</name>
<dbReference type="GO" id="GO:0016020">
    <property type="term" value="C:membrane"/>
    <property type="evidence" value="ECO:0007669"/>
    <property type="project" value="UniProtKB-SubCell"/>
</dbReference>
<evidence type="ECO:0000256" key="6">
    <source>
        <dbReference type="SAM" id="Phobius"/>
    </source>
</evidence>
<evidence type="ECO:0000259" key="7">
    <source>
        <dbReference type="Pfam" id="PF20684"/>
    </source>
</evidence>
<feature type="domain" description="Rhodopsin" evidence="7">
    <location>
        <begin position="39"/>
        <end position="279"/>
    </location>
</feature>
<dbReference type="EMBL" id="ML996699">
    <property type="protein sequence ID" value="KAF2398790.1"/>
    <property type="molecule type" value="Genomic_DNA"/>
</dbReference>
<accession>A0A6G1HRZ5</accession>
<reference evidence="8" key="1">
    <citation type="journal article" date="2020" name="Stud. Mycol.">
        <title>101 Dothideomycetes genomes: a test case for predicting lifestyles and emergence of pathogens.</title>
        <authorList>
            <person name="Haridas S."/>
            <person name="Albert R."/>
            <person name="Binder M."/>
            <person name="Bloem J."/>
            <person name="Labutti K."/>
            <person name="Salamov A."/>
            <person name="Andreopoulos B."/>
            <person name="Baker S."/>
            <person name="Barry K."/>
            <person name="Bills G."/>
            <person name="Bluhm B."/>
            <person name="Cannon C."/>
            <person name="Castanera R."/>
            <person name="Culley D."/>
            <person name="Daum C."/>
            <person name="Ezra D."/>
            <person name="Gonzalez J."/>
            <person name="Henrissat B."/>
            <person name="Kuo A."/>
            <person name="Liang C."/>
            <person name="Lipzen A."/>
            <person name="Lutzoni F."/>
            <person name="Magnuson J."/>
            <person name="Mondo S."/>
            <person name="Nolan M."/>
            <person name="Ohm R."/>
            <person name="Pangilinan J."/>
            <person name="Park H.-J."/>
            <person name="Ramirez L."/>
            <person name="Alfaro M."/>
            <person name="Sun H."/>
            <person name="Tritt A."/>
            <person name="Yoshinaga Y."/>
            <person name="Zwiers L.-H."/>
            <person name="Turgeon B."/>
            <person name="Goodwin S."/>
            <person name="Spatafora J."/>
            <person name="Crous P."/>
            <person name="Grigoriev I."/>
        </authorList>
    </citation>
    <scope>NUCLEOTIDE SEQUENCE</scope>
    <source>
        <strain evidence="8">CBS 262.69</strain>
    </source>
</reference>
<protein>
    <recommendedName>
        <fullName evidence="7">Rhodopsin domain-containing protein</fullName>
    </recommendedName>
</protein>
<feature type="transmembrane region" description="Helical" evidence="6">
    <location>
        <begin position="20"/>
        <end position="42"/>
    </location>
</feature>
<evidence type="ECO:0000256" key="1">
    <source>
        <dbReference type="ARBA" id="ARBA00004141"/>
    </source>
</evidence>
<feature type="transmembrane region" description="Helical" evidence="6">
    <location>
        <begin position="54"/>
        <end position="79"/>
    </location>
</feature>
<dbReference type="PANTHER" id="PTHR33048:SF129">
    <property type="entry name" value="INTEGRAL MEMBRANE PROTEIN-RELATED"/>
    <property type="match status" value="1"/>
</dbReference>